<dbReference type="PROSITE" id="PS00061">
    <property type="entry name" value="ADH_SHORT"/>
    <property type="match status" value="1"/>
</dbReference>
<dbReference type="PRINTS" id="PR00081">
    <property type="entry name" value="GDHRDH"/>
</dbReference>
<proteinExistence type="inferred from homology"/>
<accession>A0ABX1F993</accession>
<dbReference type="InterPro" id="IPR036291">
    <property type="entry name" value="NAD(P)-bd_dom_sf"/>
</dbReference>
<dbReference type="PANTHER" id="PTHR43975:SF2">
    <property type="entry name" value="EG:BACR7A4.14 PROTEIN-RELATED"/>
    <property type="match status" value="1"/>
</dbReference>
<dbReference type="EMBL" id="VSRL01000001">
    <property type="protein sequence ID" value="NKE55312.1"/>
    <property type="molecule type" value="Genomic_DNA"/>
</dbReference>
<name>A0ABX1F993_9PSEU</name>
<keyword evidence="4" id="KW-1185">Reference proteome</keyword>
<dbReference type="InterPro" id="IPR057326">
    <property type="entry name" value="KR_dom"/>
</dbReference>
<evidence type="ECO:0000313" key="3">
    <source>
        <dbReference type="EMBL" id="NKE55312.1"/>
    </source>
</evidence>
<dbReference type="Proteomes" id="UP001515943">
    <property type="component" value="Unassembled WGS sequence"/>
</dbReference>
<dbReference type="SMART" id="SM00822">
    <property type="entry name" value="PKS_KR"/>
    <property type="match status" value="1"/>
</dbReference>
<sequence length="286" mass="30214">MYATPVWLWKGTHTMSDQPFEGQRVVITGGGTGIGKHAAVEFAKLGAASVIITGRRKERLDEVAELHPNIVPVAADVTTAEGAQAVADAVETNGAKLDVLVHNAGIFRNTLAEYFDEKASNDLLNINLLGPVRLTSALYQYLSKPGGNIVFVSSVAGHNPEPGAALYAASKAGMHSLTLTWARELAPLGIRVNAVAPAGVRTEVYAANGLNDEETDAIFATLADIMPLGRTGTVEDITPWITLLASPASSWVTGQIITIDGGQDLTAGTDHLFLSWFRSRLEGDAA</sequence>
<dbReference type="Pfam" id="PF13561">
    <property type="entry name" value="adh_short_C2"/>
    <property type="match status" value="1"/>
</dbReference>
<comment type="similarity">
    <text evidence="1">Belongs to the short-chain dehydrogenases/reductases (SDR) family.</text>
</comment>
<dbReference type="SUPFAM" id="SSF51735">
    <property type="entry name" value="NAD(P)-binding Rossmann-fold domains"/>
    <property type="match status" value="1"/>
</dbReference>
<comment type="caution">
    <text evidence="3">The sequence shown here is derived from an EMBL/GenBank/DDBJ whole genome shotgun (WGS) entry which is preliminary data.</text>
</comment>
<gene>
    <name evidence="3" type="ORF">FXN61_00125</name>
</gene>
<dbReference type="InterPro" id="IPR002347">
    <property type="entry name" value="SDR_fam"/>
</dbReference>
<organism evidence="3 4">
    <name type="scientific">Lentzea indica</name>
    <dbReference type="NCBI Taxonomy" id="2604800"/>
    <lineage>
        <taxon>Bacteria</taxon>
        <taxon>Bacillati</taxon>
        <taxon>Actinomycetota</taxon>
        <taxon>Actinomycetes</taxon>
        <taxon>Pseudonocardiales</taxon>
        <taxon>Pseudonocardiaceae</taxon>
        <taxon>Lentzea</taxon>
    </lineage>
</organism>
<dbReference type="Gene3D" id="3.40.50.720">
    <property type="entry name" value="NAD(P)-binding Rossmann-like Domain"/>
    <property type="match status" value="1"/>
</dbReference>
<dbReference type="PRINTS" id="PR00080">
    <property type="entry name" value="SDRFAMILY"/>
</dbReference>
<feature type="domain" description="Ketoreductase" evidence="2">
    <location>
        <begin position="23"/>
        <end position="198"/>
    </location>
</feature>
<reference evidence="3 4" key="1">
    <citation type="submission" date="2019-08" db="EMBL/GenBank/DDBJ databases">
        <title>Lentzea from Indian Himalayas.</title>
        <authorList>
            <person name="Mandal S."/>
            <person name="Mallick Gupta A."/>
            <person name="Maiti P.K."/>
            <person name="Sarkar J."/>
            <person name="Mandal S."/>
        </authorList>
    </citation>
    <scope>NUCLEOTIDE SEQUENCE [LARGE SCALE GENOMIC DNA]</scope>
    <source>
        <strain evidence="3 4">PSKA42</strain>
    </source>
</reference>
<evidence type="ECO:0000259" key="2">
    <source>
        <dbReference type="SMART" id="SM00822"/>
    </source>
</evidence>
<dbReference type="InterPro" id="IPR020904">
    <property type="entry name" value="Sc_DH/Rdtase_CS"/>
</dbReference>
<evidence type="ECO:0000256" key="1">
    <source>
        <dbReference type="ARBA" id="ARBA00006484"/>
    </source>
</evidence>
<protein>
    <submittedName>
        <fullName evidence="3">SDR family oxidoreductase</fullName>
    </submittedName>
</protein>
<evidence type="ECO:0000313" key="4">
    <source>
        <dbReference type="Proteomes" id="UP001515943"/>
    </source>
</evidence>
<dbReference type="PANTHER" id="PTHR43975">
    <property type="entry name" value="ZGC:101858"/>
    <property type="match status" value="1"/>
</dbReference>
<dbReference type="CDD" id="cd05233">
    <property type="entry name" value="SDR_c"/>
    <property type="match status" value="1"/>
</dbReference>